<comment type="caution">
    <text evidence="1">The sequence shown here is derived from an EMBL/GenBank/DDBJ whole genome shotgun (WGS) entry which is preliminary data.</text>
</comment>
<protein>
    <recommendedName>
        <fullName evidence="3">HNH nuclease domain-containing protein</fullName>
    </recommendedName>
</protein>
<dbReference type="Proteomes" id="UP000056453">
    <property type="component" value="Unassembled WGS sequence"/>
</dbReference>
<keyword evidence="2" id="KW-1185">Reference proteome</keyword>
<evidence type="ECO:0000313" key="2">
    <source>
        <dbReference type="Proteomes" id="UP000056453"/>
    </source>
</evidence>
<evidence type="ECO:0000313" key="1">
    <source>
        <dbReference type="EMBL" id="KVP98272.1"/>
    </source>
</evidence>
<gene>
    <name evidence="1" type="ORF">WJ96_07055</name>
</gene>
<name>A0AAW3MUH1_9BURK</name>
<evidence type="ECO:0008006" key="3">
    <source>
        <dbReference type="Google" id="ProtNLM"/>
    </source>
</evidence>
<accession>A0AAW3MUH1</accession>
<dbReference type="EMBL" id="LPBJ01000047">
    <property type="protein sequence ID" value="KVP98272.1"/>
    <property type="molecule type" value="Genomic_DNA"/>
</dbReference>
<dbReference type="AlphaFoldDB" id="A0AAW3MUH1"/>
<proteinExistence type="predicted"/>
<sequence length="190" mass="21784">MPRSYTSVQDFLFFSRTYIMGWTIFNDFTRADVIAHLRKGLEYGGQSVRRSAAVGNSFWALLAMPDGRLAIAHAIIQGGTRKSPGWGYKDLSHRDGNDCPVDYLRFLPDTEDVRELEWREAVREHHRKKAALRKQKKSLEPGMELTLAGKRYQLKESLGTSGWRVLCLDDGQPYRMPVKHVTQALRNMKA</sequence>
<organism evidence="1 2">
    <name type="scientific">Burkholderia ubonensis</name>
    <dbReference type="NCBI Taxonomy" id="101571"/>
    <lineage>
        <taxon>Bacteria</taxon>
        <taxon>Pseudomonadati</taxon>
        <taxon>Pseudomonadota</taxon>
        <taxon>Betaproteobacteria</taxon>
        <taxon>Burkholderiales</taxon>
        <taxon>Burkholderiaceae</taxon>
        <taxon>Burkholderia</taxon>
        <taxon>Burkholderia cepacia complex</taxon>
    </lineage>
</organism>
<reference evidence="1 2" key="1">
    <citation type="submission" date="2015-11" db="EMBL/GenBank/DDBJ databases">
        <title>Expanding the genomic diversity of Burkholderia species for the development of highly accurate diagnostics.</title>
        <authorList>
            <person name="Sahl J."/>
            <person name="Keim P."/>
            <person name="Wagner D."/>
        </authorList>
    </citation>
    <scope>NUCLEOTIDE SEQUENCE [LARGE SCALE GENOMIC DNA]</scope>
    <source>
        <strain evidence="1 2">MSMB1808WGS</strain>
    </source>
</reference>